<dbReference type="SMART" id="SM00862">
    <property type="entry name" value="Trans_reg_C"/>
    <property type="match status" value="1"/>
</dbReference>
<dbReference type="InterPro" id="IPR016032">
    <property type="entry name" value="Sig_transdc_resp-reg_C-effctor"/>
</dbReference>
<feature type="DNA-binding region" description="OmpR/PhoB-type" evidence="3">
    <location>
        <begin position="54"/>
        <end position="166"/>
    </location>
</feature>
<evidence type="ECO:0000313" key="6">
    <source>
        <dbReference type="EMBL" id="MFK4446082.1"/>
    </source>
</evidence>
<evidence type="ECO:0000256" key="2">
    <source>
        <dbReference type="PROSITE-ProRule" id="PRU00169"/>
    </source>
</evidence>
<dbReference type="InterPro" id="IPR001867">
    <property type="entry name" value="OmpR/PhoB-type_DNA-bd"/>
</dbReference>
<dbReference type="SUPFAM" id="SSF46894">
    <property type="entry name" value="C-terminal effector domain of the bipartite response regulators"/>
    <property type="match status" value="1"/>
</dbReference>
<comment type="caution">
    <text evidence="2">Lacks conserved residue(s) required for the propagation of feature annotation.</text>
</comment>
<dbReference type="PANTHER" id="PTHR48111">
    <property type="entry name" value="REGULATOR OF RPOS"/>
    <property type="match status" value="1"/>
</dbReference>
<keyword evidence="1 3" id="KW-0238">DNA-binding</keyword>
<feature type="domain" description="Response regulatory" evidence="4">
    <location>
        <begin position="1"/>
        <end position="65"/>
    </location>
</feature>
<evidence type="ECO:0000256" key="3">
    <source>
        <dbReference type="PROSITE-ProRule" id="PRU01091"/>
    </source>
</evidence>
<dbReference type="PROSITE" id="PS50110">
    <property type="entry name" value="RESPONSE_REGULATORY"/>
    <property type="match status" value="1"/>
</dbReference>
<dbReference type="InterPro" id="IPR039420">
    <property type="entry name" value="WalR-like"/>
</dbReference>
<dbReference type="RefSeq" id="WP_404611018.1">
    <property type="nucleotide sequence ID" value="NZ_JBIYDN010000023.1"/>
</dbReference>
<dbReference type="CDD" id="cd00383">
    <property type="entry name" value="trans_reg_C"/>
    <property type="match status" value="1"/>
</dbReference>
<dbReference type="InterPro" id="IPR011006">
    <property type="entry name" value="CheY-like_superfamily"/>
</dbReference>
<organism evidence="6 7">
    <name type="scientific">Caballeronia udeis</name>
    <dbReference type="NCBI Taxonomy" id="1232866"/>
    <lineage>
        <taxon>Bacteria</taxon>
        <taxon>Pseudomonadati</taxon>
        <taxon>Pseudomonadota</taxon>
        <taxon>Betaproteobacteria</taxon>
        <taxon>Burkholderiales</taxon>
        <taxon>Burkholderiaceae</taxon>
        <taxon>Caballeronia</taxon>
    </lineage>
</organism>
<dbReference type="InterPro" id="IPR036388">
    <property type="entry name" value="WH-like_DNA-bd_sf"/>
</dbReference>
<dbReference type="EMBL" id="JBIYDN010000023">
    <property type="protein sequence ID" value="MFK4446082.1"/>
    <property type="molecule type" value="Genomic_DNA"/>
</dbReference>
<evidence type="ECO:0000313" key="7">
    <source>
        <dbReference type="Proteomes" id="UP001620514"/>
    </source>
</evidence>
<keyword evidence="7" id="KW-1185">Reference proteome</keyword>
<accession>A0ABW8MW92</accession>
<proteinExistence type="predicted"/>
<comment type="caution">
    <text evidence="6">The sequence shown here is derived from an EMBL/GenBank/DDBJ whole genome shotgun (WGS) entry which is preliminary data.</text>
</comment>
<dbReference type="SUPFAM" id="SSF52172">
    <property type="entry name" value="CheY-like"/>
    <property type="match status" value="1"/>
</dbReference>
<evidence type="ECO:0000256" key="1">
    <source>
        <dbReference type="ARBA" id="ARBA00023125"/>
    </source>
</evidence>
<dbReference type="PROSITE" id="PS51755">
    <property type="entry name" value="OMPR_PHOB"/>
    <property type="match status" value="1"/>
</dbReference>
<reference evidence="6 7" key="1">
    <citation type="submission" date="2024-11" db="EMBL/GenBank/DDBJ databases">
        <title>Using genomics to understand microbial adaptation to soil warming.</title>
        <authorList>
            <person name="Deangelis K.M. PhD."/>
        </authorList>
    </citation>
    <scope>NUCLEOTIDE SEQUENCE [LARGE SCALE GENOMIC DNA]</scope>
    <source>
        <strain evidence="6 7">GAS97</strain>
    </source>
</reference>
<dbReference type="InterPro" id="IPR001789">
    <property type="entry name" value="Sig_transdc_resp-reg_receiver"/>
</dbReference>
<dbReference type="Pfam" id="PF00486">
    <property type="entry name" value="Trans_reg_C"/>
    <property type="match status" value="1"/>
</dbReference>
<feature type="domain" description="OmpR/PhoB-type" evidence="5">
    <location>
        <begin position="54"/>
        <end position="166"/>
    </location>
</feature>
<sequence length="166" mass="18991">MELRDANGLTMITTMQRIGLEAPILVISGISSIHENVHRLRAGAEDYLTRPFFHEEMSARIEVLLRRRHRIMSEGNMLRVGALELDLLKRKIRARQREIALEPTDPRARVHEVLTRAIVLEAVWGFHFDPQTNRIDVHIGKLRKKIGVLSDSPMTRAIRGAGYLLS</sequence>
<dbReference type="Proteomes" id="UP001620514">
    <property type="component" value="Unassembled WGS sequence"/>
</dbReference>
<dbReference type="PANTHER" id="PTHR48111:SF76">
    <property type="entry name" value="TWO-COMPONENT RESPONSE REGULATOR"/>
    <property type="match status" value="1"/>
</dbReference>
<dbReference type="Gene3D" id="3.40.50.2300">
    <property type="match status" value="1"/>
</dbReference>
<name>A0ABW8MW92_9BURK</name>
<protein>
    <submittedName>
        <fullName evidence="6">Two-component system OmpR family response regulator</fullName>
    </submittedName>
</protein>
<dbReference type="Gene3D" id="1.10.10.10">
    <property type="entry name" value="Winged helix-like DNA-binding domain superfamily/Winged helix DNA-binding domain"/>
    <property type="match status" value="1"/>
</dbReference>
<gene>
    <name evidence="6" type="ORF">ABH943_006114</name>
</gene>
<evidence type="ECO:0000259" key="5">
    <source>
        <dbReference type="PROSITE" id="PS51755"/>
    </source>
</evidence>
<evidence type="ECO:0000259" key="4">
    <source>
        <dbReference type="PROSITE" id="PS50110"/>
    </source>
</evidence>